<evidence type="ECO:0000313" key="2">
    <source>
        <dbReference type="Proteomes" id="UP000271472"/>
    </source>
</evidence>
<keyword evidence="2" id="KW-1185">Reference proteome</keyword>
<comment type="caution">
    <text evidence="1">The sequence shown here is derived from an EMBL/GenBank/DDBJ whole genome shotgun (WGS) entry which is preliminary data.</text>
</comment>
<sequence>MRRHGDEVSAGTLFTHLDPALAKAGPLPSTNNMIEGGVNSQLGAVPRNHRGPTSAKRVKAVFRWCHAHSGDARTARKKLAAMPTDADIDFLFSAYPASPSREDGGLEWGDRAVWGTSTTGTRTRSGWINGWKRMSYRDTHFAL</sequence>
<dbReference type="AlphaFoldDB" id="A0A3N0IJ24"/>
<evidence type="ECO:0000313" key="1">
    <source>
        <dbReference type="EMBL" id="RNM36292.1"/>
    </source>
</evidence>
<accession>A0A3N0IJ24</accession>
<reference evidence="2" key="1">
    <citation type="submission" date="2018-05" db="EMBL/GenBank/DDBJ databases">
        <title>Genome Sequencing of selected type strains of the family Eggerthellaceae.</title>
        <authorList>
            <person name="Danylec N."/>
            <person name="Stoll D.A."/>
            <person name="Doetsch A."/>
            <person name="Huch M."/>
        </authorList>
    </citation>
    <scope>NUCLEOTIDE SEQUENCE [LARGE SCALE GENOMIC DNA]</scope>
    <source>
        <strain evidence="2">DSM 22006</strain>
    </source>
</reference>
<gene>
    <name evidence="1" type="ORF">DMP05_03480</name>
</gene>
<dbReference type="Proteomes" id="UP000271472">
    <property type="component" value="Unassembled WGS sequence"/>
</dbReference>
<name>A0A3N0IJ24_9ACTN</name>
<dbReference type="EMBL" id="QIBZ01000004">
    <property type="protein sequence ID" value="RNM36292.1"/>
    <property type="molecule type" value="Genomic_DNA"/>
</dbReference>
<proteinExistence type="predicted"/>
<protein>
    <submittedName>
        <fullName evidence="1">Uncharacterized protein</fullName>
    </submittedName>
</protein>
<organism evidence="1 2">
    <name type="scientific">Slackia isoflavoniconvertens</name>
    <dbReference type="NCBI Taxonomy" id="572010"/>
    <lineage>
        <taxon>Bacteria</taxon>
        <taxon>Bacillati</taxon>
        <taxon>Actinomycetota</taxon>
        <taxon>Coriobacteriia</taxon>
        <taxon>Eggerthellales</taxon>
        <taxon>Eggerthellaceae</taxon>
        <taxon>Slackia</taxon>
    </lineage>
</organism>